<evidence type="ECO:0000313" key="5">
    <source>
        <dbReference type="Proteomes" id="UP001172101"/>
    </source>
</evidence>
<keyword evidence="3" id="KW-0560">Oxidoreductase</keyword>
<comment type="similarity">
    <text evidence="1">Belongs to the short-chain dehydrogenases/reductases (SDR) family.</text>
</comment>
<proteinExistence type="inferred from homology"/>
<sequence>MSVPTVVFITGASRGIGKTLVQTYLARPNHIVVGSVRDTASPNAEALRSLPAADGSRLLLVKIESTSYADPAAAVRELEAAGIGHVDIIIANAGGTGGGIAPLTTVTPGNVADVLALNALGPLALYQAFLSLLKKSPAPKWVSVSSAVASIGNMENFHSHVAPAYGIGKAALNWITVAAHCGNKELIAFVLHPGLVQTDMGNRAARGMGLPQAPITLQQSADAIIKLTDEATREKTSARFFDAIQGTEIPW</sequence>
<name>A0AA40E4W3_9PEZI</name>
<dbReference type="Pfam" id="PF00106">
    <property type="entry name" value="adh_short"/>
    <property type="match status" value="1"/>
</dbReference>
<evidence type="ECO:0000313" key="4">
    <source>
        <dbReference type="EMBL" id="KAK0728299.1"/>
    </source>
</evidence>
<evidence type="ECO:0000256" key="1">
    <source>
        <dbReference type="ARBA" id="ARBA00006484"/>
    </source>
</evidence>
<dbReference type="PANTHER" id="PTHR43544:SF7">
    <property type="entry name" value="NADB-LER2"/>
    <property type="match status" value="1"/>
</dbReference>
<dbReference type="Gene3D" id="3.40.50.720">
    <property type="entry name" value="NAD(P)-binding Rossmann-like Domain"/>
    <property type="match status" value="1"/>
</dbReference>
<dbReference type="InterPro" id="IPR051468">
    <property type="entry name" value="Fungal_SecMetab_SDRs"/>
</dbReference>
<protein>
    <recommendedName>
        <fullName evidence="6">Aflatoxin biosynthesis ketoreductase nor-1</fullName>
    </recommendedName>
</protein>
<dbReference type="PANTHER" id="PTHR43544">
    <property type="entry name" value="SHORT-CHAIN DEHYDROGENASE/REDUCTASE"/>
    <property type="match status" value="1"/>
</dbReference>
<organism evidence="4 5">
    <name type="scientific">Lasiosphaeria miniovina</name>
    <dbReference type="NCBI Taxonomy" id="1954250"/>
    <lineage>
        <taxon>Eukaryota</taxon>
        <taxon>Fungi</taxon>
        <taxon>Dikarya</taxon>
        <taxon>Ascomycota</taxon>
        <taxon>Pezizomycotina</taxon>
        <taxon>Sordariomycetes</taxon>
        <taxon>Sordariomycetidae</taxon>
        <taxon>Sordariales</taxon>
        <taxon>Lasiosphaeriaceae</taxon>
        <taxon>Lasiosphaeria</taxon>
    </lineage>
</organism>
<dbReference type="AlphaFoldDB" id="A0AA40E4W3"/>
<dbReference type="RefSeq" id="XP_060301154.1">
    <property type="nucleotide sequence ID" value="XM_060433535.1"/>
</dbReference>
<evidence type="ECO:0008006" key="6">
    <source>
        <dbReference type="Google" id="ProtNLM"/>
    </source>
</evidence>
<gene>
    <name evidence="4" type="ORF">B0T26DRAFT_166918</name>
</gene>
<dbReference type="InterPro" id="IPR036291">
    <property type="entry name" value="NAD(P)-bd_dom_sf"/>
</dbReference>
<evidence type="ECO:0000256" key="2">
    <source>
        <dbReference type="ARBA" id="ARBA00022857"/>
    </source>
</evidence>
<dbReference type="PRINTS" id="PR00081">
    <property type="entry name" value="GDHRDH"/>
</dbReference>
<keyword evidence="2" id="KW-0521">NADP</keyword>
<dbReference type="Proteomes" id="UP001172101">
    <property type="component" value="Unassembled WGS sequence"/>
</dbReference>
<dbReference type="GO" id="GO:0016491">
    <property type="term" value="F:oxidoreductase activity"/>
    <property type="evidence" value="ECO:0007669"/>
    <property type="project" value="UniProtKB-KW"/>
</dbReference>
<dbReference type="InterPro" id="IPR002347">
    <property type="entry name" value="SDR_fam"/>
</dbReference>
<dbReference type="GO" id="GO:0005737">
    <property type="term" value="C:cytoplasm"/>
    <property type="evidence" value="ECO:0007669"/>
    <property type="project" value="TreeGrafter"/>
</dbReference>
<dbReference type="SUPFAM" id="SSF51735">
    <property type="entry name" value="NAD(P)-binding Rossmann-fold domains"/>
    <property type="match status" value="1"/>
</dbReference>
<reference evidence="4" key="1">
    <citation type="submission" date="2023-06" db="EMBL/GenBank/DDBJ databases">
        <title>Genome-scale phylogeny and comparative genomics of the fungal order Sordariales.</title>
        <authorList>
            <consortium name="Lawrence Berkeley National Laboratory"/>
            <person name="Hensen N."/>
            <person name="Bonometti L."/>
            <person name="Westerberg I."/>
            <person name="Brannstrom I.O."/>
            <person name="Guillou S."/>
            <person name="Cros-Aarteil S."/>
            <person name="Calhoun S."/>
            <person name="Haridas S."/>
            <person name="Kuo A."/>
            <person name="Mondo S."/>
            <person name="Pangilinan J."/>
            <person name="Riley R."/>
            <person name="LaButti K."/>
            <person name="Andreopoulos B."/>
            <person name="Lipzen A."/>
            <person name="Chen C."/>
            <person name="Yanf M."/>
            <person name="Daum C."/>
            <person name="Ng V."/>
            <person name="Clum A."/>
            <person name="Steindorff A."/>
            <person name="Ohm R."/>
            <person name="Martin F."/>
            <person name="Silar P."/>
            <person name="Natvig D."/>
            <person name="Lalanne C."/>
            <person name="Gautier V."/>
            <person name="Ament-velasquez S.L."/>
            <person name="Kruys A."/>
            <person name="Hutchinson M.I."/>
            <person name="Powell A.J."/>
            <person name="Barry K."/>
            <person name="Miller A.N."/>
            <person name="Grigoriev I.V."/>
            <person name="Debuchy R."/>
            <person name="Gladieux P."/>
            <person name="Thoren M.H."/>
            <person name="Johannesson H."/>
        </authorList>
    </citation>
    <scope>NUCLEOTIDE SEQUENCE</scope>
    <source>
        <strain evidence="4">SMH2392-1A</strain>
    </source>
</reference>
<dbReference type="GeneID" id="85316806"/>
<accession>A0AA40E4W3</accession>
<dbReference type="EMBL" id="JAUIRO010000002">
    <property type="protein sequence ID" value="KAK0728299.1"/>
    <property type="molecule type" value="Genomic_DNA"/>
</dbReference>
<keyword evidence="5" id="KW-1185">Reference proteome</keyword>
<comment type="caution">
    <text evidence="4">The sequence shown here is derived from an EMBL/GenBank/DDBJ whole genome shotgun (WGS) entry which is preliminary data.</text>
</comment>
<evidence type="ECO:0000256" key="3">
    <source>
        <dbReference type="ARBA" id="ARBA00023002"/>
    </source>
</evidence>